<dbReference type="EMBL" id="JBIALX010000004">
    <property type="protein sequence ID" value="MFF0454283.1"/>
    <property type="molecule type" value="Genomic_DNA"/>
</dbReference>
<sequence length="252" mass="27409">MSGPQMFARYAYAPNALGYCGPADAAALAGGTDAEIRAVARRFSGAWPYLRVLSSMTGIADPLDPRLVESYWLGGGVGARIDRTEFLSQLLAVIGPVAGGYWRHLGPELARESAANHNFHVFGIYPWTRLLGRGPADLPLRVLDNCRITWARVCARDATTATVSVRRLCWNDAQLSLSAETQRRIELAGAGIDAADIEVGDHLALHWDHICGRLDPGRVHRLRAATAWQLAATNRRLDPHSAPPAARRSRAS</sequence>
<keyword evidence="2" id="KW-1185">Reference proteome</keyword>
<dbReference type="InterPro" id="IPR045660">
    <property type="entry name" value="DUF6390"/>
</dbReference>
<reference evidence="1 2" key="1">
    <citation type="submission" date="2024-10" db="EMBL/GenBank/DDBJ databases">
        <title>The Natural Products Discovery Center: Release of the First 8490 Sequenced Strains for Exploring Actinobacteria Biosynthetic Diversity.</title>
        <authorList>
            <person name="Kalkreuter E."/>
            <person name="Kautsar S.A."/>
            <person name="Yang D."/>
            <person name="Bader C.D."/>
            <person name="Teijaro C.N."/>
            <person name="Fluegel L."/>
            <person name="Davis C.M."/>
            <person name="Simpson J.R."/>
            <person name="Lauterbach L."/>
            <person name="Steele A.D."/>
            <person name="Gui C."/>
            <person name="Meng S."/>
            <person name="Li G."/>
            <person name="Viehrig K."/>
            <person name="Ye F."/>
            <person name="Su P."/>
            <person name="Kiefer A.F."/>
            <person name="Nichols A."/>
            <person name="Cepeda A.J."/>
            <person name="Yan W."/>
            <person name="Fan B."/>
            <person name="Jiang Y."/>
            <person name="Adhikari A."/>
            <person name="Zheng C.-J."/>
            <person name="Schuster L."/>
            <person name="Cowan T.M."/>
            <person name="Smanski M.J."/>
            <person name="Chevrette M.G."/>
            <person name="De Carvalho L.P.S."/>
            <person name="Shen B."/>
        </authorList>
    </citation>
    <scope>NUCLEOTIDE SEQUENCE [LARGE SCALE GENOMIC DNA]</scope>
    <source>
        <strain evidence="1 2">NPDC004550</strain>
    </source>
</reference>
<evidence type="ECO:0000313" key="1">
    <source>
        <dbReference type="EMBL" id="MFF0454283.1"/>
    </source>
</evidence>
<dbReference type="Proteomes" id="UP001601521">
    <property type="component" value="Unassembled WGS sequence"/>
</dbReference>
<protein>
    <submittedName>
        <fullName evidence="1">DUF6390 family protein</fullName>
    </submittedName>
</protein>
<dbReference type="RefSeq" id="WP_387251112.1">
    <property type="nucleotide sequence ID" value="NZ_JBIALX010000004.1"/>
</dbReference>
<name>A0ABW6NGL3_9NOCA</name>
<organism evidence="1 2">
    <name type="scientific">Nocardia africana</name>
    <dbReference type="NCBI Taxonomy" id="134964"/>
    <lineage>
        <taxon>Bacteria</taxon>
        <taxon>Bacillati</taxon>
        <taxon>Actinomycetota</taxon>
        <taxon>Actinomycetes</taxon>
        <taxon>Mycobacteriales</taxon>
        <taxon>Nocardiaceae</taxon>
        <taxon>Nocardia</taxon>
    </lineage>
</organism>
<accession>A0ABW6NGL3</accession>
<proteinExistence type="predicted"/>
<gene>
    <name evidence="1" type="ORF">ACFYTH_13030</name>
</gene>
<dbReference type="Pfam" id="PF19927">
    <property type="entry name" value="DUF6390"/>
    <property type="match status" value="1"/>
</dbReference>
<evidence type="ECO:0000313" key="2">
    <source>
        <dbReference type="Proteomes" id="UP001601521"/>
    </source>
</evidence>
<comment type="caution">
    <text evidence="1">The sequence shown here is derived from an EMBL/GenBank/DDBJ whole genome shotgun (WGS) entry which is preliminary data.</text>
</comment>